<dbReference type="Proteomes" id="UP000549971">
    <property type="component" value="Unassembled WGS sequence"/>
</dbReference>
<keyword evidence="2" id="KW-1185">Reference proteome</keyword>
<name>A0A7W9MTZ6_9ACTN</name>
<accession>A0A7W9MTZ6</accession>
<reference evidence="1 2" key="1">
    <citation type="submission" date="2020-08" db="EMBL/GenBank/DDBJ databases">
        <title>Sequencing the genomes of 1000 actinobacteria strains.</title>
        <authorList>
            <person name="Klenk H.-P."/>
        </authorList>
    </citation>
    <scope>NUCLEOTIDE SEQUENCE [LARGE SCALE GENOMIC DNA]</scope>
    <source>
        <strain evidence="1 2">DSM 28967</strain>
    </source>
</reference>
<protein>
    <submittedName>
        <fullName evidence="1">Uncharacterized protein</fullName>
    </submittedName>
</protein>
<dbReference type="RefSeq" id="WP_184795832.1">
    <property type="nucleotide sequence ID" value="NZ_JACHMY010000001.1"/>
</dbReference>
<gene>
    <name evidence="1" type="ORF">HDA39_003030</name>
</gene>
<dbReference type="AlphaFoldDB" id="A0A7W9MTZ6"/>
<evidence type="ECO:0000313" key="2">
    <source>
        <dbReference type="Proteomes" id="UP000549971"/>
    </source>
</evidence>
<evidence type="ECO:0000313" key="1">
    <source>
        <dbReference type="EMBL" id="MBB5836296.1"/>
    </source>
</evidence>
<proteinExistence type="predicted"/>
<dbReference type="EMBL" id="JACHMY010000001">
    <property type="protein sequence ID" value="MBB5836296.1"/>
    <property type="molecule type" value="Genomic_DNA"/>
</dbReference>
<comment type="caution">
    <text evidence="1">The sequence shown here is derived from an EMBL/GenBank/DDBJ whole genome shotgun (WGS) entry which is preliminary data.</text>
</comment>
<sequence length="118" mass="13852">MKLIRIGYWSDGDETWPDVHGFVDADWDEDERLDAVHYLRRGVLVHAYLGLSRCRMCGKFNGSVELSDLVYVWPEGLAHYVSEHNVRLPGEFMGHIKTRTDLMDDVEIDDSWWRGLRR</sequence>
<organism evidence="1 2">
    <name type="scientific">Kribbella italica</name>
    <dbReference type="NCBI Taxonomy" id="1540520"/>
    <lineage>
        <taxon>Bacteria</taxon>
        <taxon>Bacillati</taxon>
        <taxon>Actinomycetota</taxon>
        <taxon>Actinomycetes</taxon>
        <taxon>Propionibacteriales</taxon>
        <taxon>Kribbellaceae</taxon>
        <taxon>Kribbella</taxon>
    </lineage>
</organism>